<feature type="domain" description="C2HC NPR-type" evidence="18">
    <location>
        <begin position="135"/>
        <end position="149"/>
    </location>
</feature>
<keyword evidence="4" id="KW-0479">Metal-binding</keyword>
<evidence type="ECO:0000256" key="2">
    <source>
        <dbReference type="ARBA" id="ARBA00004906"/>
    </source>
</evidence>
<evidence type="ECO:0000256" key="1">
    <source>
        <dbReference type="ARBA" id="ARBA00004496"/>
    </source>
</evidence>
<dbReference type="AlphaFoldDB" id="A0A2R6S2B6"/>
<protein>
    <submittedName>
        <fullName evidence="19">BTB/POZ domain and ankyrin repeat-containing protein</fullName>
    </submittedName>
</protein>
<dbReference type="InterPro" id="IPR000210">
    <property type="entry name" value="BTB/POZ_dom"/>
</dbReference>
<dbReference type="Gene3D" id="3.30.710.10">
    <property type="entry name" value="Potassium Channel Kv1.1, Chain A"/>
    <property type="match status" value="1"/>
</dbReference>
<dbReference type="InterPro" id="IPR044292">
    <property type="entry name" value="NPR"/>
</dbReference>
<dbReference type="PANTHER" id="PTHR46475">
    <property type="entry name" value="REGULATORY PROTEIN NPR3"/>
    <property type="match status" value="1"/>
</dbReference>
<dbReference type="PROSITE" id="PS50297">
    <property type="entry name" value="ANK_REP_REGION"/>
    <property type="match status" value="1"/>
</dbReference>
<keyword evidence="7" id="KW-0833">Ubl conjugation pathway</keyword>
<keyword evidence="8" id="KW-0611">Plant defense</keyword>
<evidence type="ECO:0000256" key="11">
    <source>
        <dbReference type="ARBA" id="ARBA00023242"/>
    </source>
</evidence>
<dbReference type="InterPro" id="IPR011333">
    <property type="entry name" value="SKP1/BTB/POZ_sf"/>
</dbReference>
<dbReference type="SUPFAM" id="SSF54695">
    <property type="entry name" value="POZ domain"/>
    <property type="match status" value="1"/>
</dbReference>
<dbReference type="OMA" id="NICGETY"/>
<comment type="subcellular location">
    <subcellularLocation>
        <location evidence="1">Cytoplasm</location>
    </subcellularLocation>
    <subcellularLocation>
        <location evidence="12">Nucleus</location>
        <location evidence="12">Nuclear body</location>
    </subcellularLocation>
</comment>
<dbReference type="OrthoDB" id="71307at2759"/>
<dbReference type="SUPFAM" id="SSF48403">
    <property type="entry name" value="Ankyrin repeat"/>
    <property type="match status" value="1"/>
</dbReference>
<dbReference type="CDD" id="cd18310">
    <property type="entry name" value="BTB_POZ_NPR_plant"/>
    <property type="match status" value="1"/>
</dbReference>
<keyword evidence="3" id="KW-0963">Cytoplasm</keyword>
<dbReference type="GO" id="GO:0005737">
    <property type="term" value="C:cytoplasm"/>
    <property type="evidence" value="ECO:0007669"/>
    <property type="project" value="UniProtKB-SubCell"/>
</dbReference>
<accession>A0A2R6S2B6</accession>
<dbReference type="InterPro" id="IPR036770">
    <property type="entry name" value="Ankyrin_rpt-contain_sf"/>
</dbReference>
<evidence type="ECO:0000256" key="3">
    <source>
        <dbReference type="ARBA" id="ARBA00022490"/>
    </source>
</evidence>
<dbReference type="Proteomes" id="UP000241394">
    <property type="component" value="Chromosome LG1"/>
</dbReference>
<dbReference type="EMBL" id="NKQK01000001">
    <property type="protein sequence ID" value="PSS36420.1"/>
    <property type="molecule type" value="Genomic_DNA"/>
</dbReference>
<dbReference type="STRING" id="1590841.A0A2R6S2B6"/>
<keyword evidence="11" id="KW-0539">Nucleus</keyword>
<keyword evidence="20" id="KW-1185">Reference proteome</keyword>
<dbReference type="GO" id="GO:0016604">
    <property type="term" value="C:nuclear body"/>
    <property type="evidence" value="ECO:0007669"/>
    <property type="project" value="UniProtKB-SubCell"/>
</dbReference>
<comment type="similarity">
    <text evidence="13">Belongs to the plant 'ANKYRIN-BTB/POZ' family. 'NPR1-like' subfamily.</text>
</comment>
<reference evidence="20" key="2">
    <citation type="journal article" date="2018" name="BMC Genomics">
        <title>A manually annotated Actinidia chinensis var. chinensis (kiwifruit) genome highlights the challenges associated with draft genomes and gene prediction in plants.</title>
        <authorList>
            <person name="Pilkington S.M."/>
            <person name="Crowhurst R."/>
            <person name="Hilario E."/>
            <person name="Nardozza S."/>
            <person name="Fraser L."/>
            <person name="Peng Y."/>
            <person name="Gunaseelan K."/>
            <person name="Simpson R."/>
            <person name="Tahir J."/>
            <person name="Deroles S.C."/>
            <person name="Templeton K."/>
            <person name="Luo Z."/>
            <person name="Davy M."/>
            <person name="Cheng C."/>
            <person name="McNeilage M."/>
            <person name="Scaglione D."/>
            <person name="Liu Y."/>
            <person name="Zhang Q."/>
            <person name="Datson P."/>
            <person name="De Silva N."/>
            <person name="Gardiner S.E."/>
            <person name="Bassett H."/>
            <person name="Chagne D."/>
            <person name="McCallum J."/>
            <person name="Dzierzon H."/>
            <person name="Deng C."/>
            <person name="Wang Y.Y."/>
            <person name="Barron L."/>
            <person name="Manako K."/>
            <person name="Bowen J."/>
            <person name="Foster T.M."/>
            <person name="Erridge Z.A."/>
            <person name="Tiffin H."/>
            <person name="Waite C.N."/>
            <person name="Davies K.M."/>
            <person name="Grierson E.P."/>
            <person name="Laing W.A."/>
            <person name="Kirk R."/>
            <person name="Chen X."/>
            <person name="Wood M."/>
            <person name="Montefiori M."/>
            <person name="Brummell D.A."/>
            <person name="Schwinn K.E."/>
            <person name="Catanach A."/>
            <person name="Fullerton C."/>
            <person name="Li D."/>
            <person name="Meiyalaghan S."/>
            <person name="Nieuwenhuizen N."/>
            <person name="Read N."/>
            <person name="Prakash R."/>
            <person name="Hunter D."/>
            <person name="Zhang H."/>
            <person name="McKenzie M."/>
            <person name="Knabel M."/>
            <person name="Harris A."/>
            <person name="Allan A.C."/>
            <person name="Gleave A."/>
            <person name="Chen A."/>
            <person name="Janssen B.J."/>
            <person name="Plunkett B."/>
            <person name="Ampomah-Dwamena C."/>
            <person name="Voogd C."/>
            <person name="Leif D."/>
            <person name="Lafferty D."/>
            <person name="Souleyre E.J.F."/>
            <person name="Varkonyi-Gasic E."/>
            <person name="Gambi F."/>
            <person name="Hanley J."/>
            <person name="Yao J.L."/>
            <person name="Cheung J."/>
            <person name="David K.M."/>
            <person name="Warren B."/>
            <person name="Marsh K."/>
            <person name="Snowden K.C."/>
            <person name="Lin-Wang K."/>
            <person name="Brian L."/>
            <person name="Martinez-Sanchez M."/>
            <person name="Wang M."/>
            <person name="Ileperuma N."/>
            <person name="Macnee N."/>
            <person name="Campin R."/>
            <person name="McAtee P."/>
            <person name="Drummond R.S.M."/>
            <person name="Espley R.V."/>
            <person name="Ireland H.S."/>
            <person name="Wu R."/>
            <person name="Atkinson R.G."/>
            <person name="Karunairetnam S."/>
            <person name="Bulley S."/>
            <person name="Chunkath S."/>
            <person name="Hanley Z."/>
            <person name="Storey R."/>
            <person name="Thrimawithana A.H."/>
            <person name="Thomson S."/>
            <person name="David C."/>
            <person name="Testolin R."/>
            <person name="Huang H."/>
            <person name="Hellens R.P."/>
            <person name="Schaffer R.J."/>
        </authorList>
    </citation>
    <scope>NUCLEOTIDE SEQUENCE [LARGE SCALE GENOMIC DNA]</scope>
    <source>
        <strain evidence="20">cv. Red5</strain>
    </source>
</reference>
<evidence type="ECO:0000256" key="12">
    <source>
        <dbReference type="ARBA" id="ARBA00034306"/>
    </source>
</evidence>
<dbReference type="InterPro" id="IPR057250">
    <property type="entry name" value="Znf_C2HC_NPR-type"/>
</dbReference>
<evidence type="ECO:0000256" key="6">
    <source>
        <dbReference type="ARBA" id="ARBA00022771"/>
    </source>
</evidence>
<evidence type="ECO:0000256" key="14">
    <source>
        <dbReference type="PROSITE-ProRule" id="PRU00023"/>
    </source>
</evidence>
<dbReference type="Gramene" id="PSS36420">
    <property type="protein sequence ID" value="PSS36420"/>
    <property type="gene ID" value="CEY00_Acc00932"/>
</dbReference>
<evidence type="ECO:0000259" key="18">
    <source>
        <dbReference type="PROSITE" id="PS52046"/>
    </source>
</evidence>
<dbReference type="GO" id="GO:2000031">
    <property type="term" value="P:regulation of salicylic acid mediated signaling pathway"/>
    <property type="evidence" value="ECO:0007669"/>
    <property type="project" value="InterPro"/>
</dbReference>
<dbReference type="PROSITE" id="PS50097">
    <property type="entry name" value="BTB"/>
    <property type="match status" value="1"/>
</dbReference>
<keyword evidence="10 14" id="KW-0040">ANK repeat</keyword>
<evidence type="ECO:0000259" key="17">
    <source>
        <dbReference type="PROSITE" id="PS50097"/>
    </source>
</evidence>
<evidence type="ECO:0000256" key="10">
    <source>
        <dbReference type="ARBA" id="ARBA00023043"/>
    </source>
</evidence>
<organism evidence="19 20">
    <name type="scientific">Actinidia chinensis var. chinensis</name>
    <name type="common">Chinese soft-hair kiwi</name>
    <dbReference type="NCBI Taxonomy" id="1590841"/>
    <lineage>
        <taxon>Eukaryota</taxon>
        <taxon>Viridiplantae</taxon>
        <taxon>Streptophyta</taxon>
        <taxon>Embryophyta</taxon>
        <taxon>Tracheophyta</taxon>
        <taxon>Spermatophyta</taxon>
        <taxon>Magnoliopsida</taxon>
        <taxon>eudicotyledons</taxon>
        <taxon>Gunneridae</taxon>
        <taxon>Pentapetalae</taxon>
        <taxon>asterids</taxon>
        <taxon>Ericales</taxon>
        <taxon>Actinidiaceae</taxon>
        <taxon>Actinidia</taxon>
    </lineage>
</organism>
<dbReference type="FunCoup" id="A0A2R6S2B6">
    <property type="interactions" value="1140"/>
</dbReference>
<reference evidence="19 20" key="1">
    <citation type="submission" date="2017-07" db="EMBL/GenBank/DDBJ databases">
        <title>An improved, manually edited Actinidia chinensis var. chinensis (kiwifruit) genome highlights the challenges associated with draft genomes and gene prediction in plants.</title>
        <authorList>
            <person name="Pilkington S."/>
            <person name="Crowhurst R."/>
            <person name="Hilario E."/>
            <person name="Nardozza S."/>
            <person name="Fraser L."/>
            <person name="Peng Y."/>
            <person name="Gunaseelan K."/>
            <person name="Simpson R."/>
            <person name="Tahir J."/>
            <person name="Deroles S."/>
            <person name="Templeton K."/>
            <person name="Luo Z."/>
            <person name="Davy M."/>
            <person name="Cheng C."/>
            <person name="Mcneilage M."/>
            <person name="Scaglione D."/>
            <person name="Liu Y."/>
            <person name="Zhang Q."/>
            <person name="Datson P."/>
            <person name="De Silva N."/>
            <person name="Gardiner S."/>
            <person name="Bassett H."/>
            <person name="Chagne D."/>
            <person name="Mccallum J."/>
            <person name="Dzierzon H."/>
            <person name="Deng C."/>
            <person name="Wang Y.-Y."/>
            <person name="Barron N."/>
            <person name="Manako K."/>
            <person name="Bowen J."/>
            <person name="Foster T."/>
            <person name="Erridge Z."/>
            <person name="Tiffin H."/>
            <person name="Waite C."/>
            <person name="Davies K."/>
            <person name="Grierson E."/>
            <person name="Laing W."/>
            <person name="Kirk R."/>
            <person name="Chen X."/>
            <person name="Wood M."/>
            <person name="Montefiori M."/>
            <person name="Brummell D."/>
            <person name="Schwinn K."/>
            <person name="Catanach A."/>
            <person name="Fullerton C."/>
            <person name="Li D."/>
            <person name="Meiyalaghan S."/>
            <person name="Nieuwenhuizen N."/>
            <person name="Read N."/>
            <person name="Prakash R."/>
            <person name="Hunter D."/>
            <person name="Zhang H."/>
            <person name="Mckenzie M."/>
            <person name="Knabel M."/>
            <person name="Harris A."/>
            <person name="Allan A."/>
            <person name="Chen A."/>
            <person name="Janssen B."/>
            <person name="Plunkett B."/>
            <person name="Dwamena C."/>
            <person name="Voogd C."/>
            <person name="Leif D."/>
            <person name="Lafferty D."/>
            <person name="Souleyre E."/>
            <person name="Varkonyi-Gasic E."/>
            <person name="Gambi F."/>
            <person name="Hanley J."/>
            <person name="Yao J.-L."/>
            <person name="Cheung J."/>
            <person name="David K."/>
            <person name="Warren B."/>
            <person name="Marsh K."/>
            <person name="Snowden K."/>
            <person name="Lin-Wang K."/>
            <person name="Brian L."/>
            <person name="Martinez-Sanchez M."/>
            <person name="Wang M."/>
            <person name="Ileperuma N."/>
            <person name="Macnee N."/>
            <person name="Campin R."/>
            <person name="Mcatee P."/>
            <person name="Drummond R."/>
            <person name="Espley R."/>
            <person name="Ireland H."/>
            <person name="Wu R."/>
            <person name="Atkinson R."/>
            <person name="Karunairetnam S."/>
            <person name="Bulley S."/>
            <person name="Chunkath S."/>
            <person name="Hanley Z."/>
            <person name="Storey R."/>
            <person name="Thrimawithana A."/>
            <person name="Thomson S."/>
            <person name="David C."/>
            <person name="Testolin R."/>
        </authorList>
    </citation>
    <scope>NUCLEOTIDE SEQUENCE [LARGE SCALE GENOMIC DNA]</scope>
    <source>
        <strain evidence="20">cv. Red5</strain>
        <tissue evidence="19">Young leaf</tissue>
    </source>
</reference>
<evidence type="ECO:0000313" key="20">
    <source>
        <dbReference type="Proteomes" id="UP000241394"/>
    </source>
</evidence>
<evidence type="ECO:0000256" key="4">
    <source>
        <dbReference type="ARBA" id="ARBA00022723"/>
    </source>
</evidence>
<dbReference type="GO" id="GO:0009862">
    <property type="term" value="P:systemic acquired resistance, salicylic acid mediated signaling pathway"/>
    <property type="evidence" value="ECO:0007669"/>
    <property type="project" value="InterPro"/>
</dbReference>
<comment type="caution">
    <text evidence="15">Lacks conserved residue(s) required for the propagation of feature annotation.</text>
</comment>
<keyword evidence="5" id="KW-0677">Repeat</keyword>
<dbReference type="GO" id="GO:0050832">
    <property type="term" value="P:defense response to fungus"/>
    <property type="evidence" value="ECO:0007669"/>
    <property type="project" value="UniProtKB-ARBA"/>
</dbReference>
<evidence type="ECO:0000256" key="15">
    <source>
        <dbReference type="PROSITE-ProRule" id="PRU01391"/>
    </source>
</evidence>
<evidence type="ECO:0000256" key="5">
    <source>
        <dbReference type="ARBA" id="ARBA00022737"/>
    </source>
</evidence>
<dbReference type="GO" id="GO:0042742">
    <property type="term" value="P:defense response to bacterium"/>
    <property type="evidence" value="ECO:0007669"/>
    <property type="project" value="TreeGrafter"/>
</dbReference>
<name>A0A2R6S2B6_ACTCC</name>
<dbReference type="InterPro" id="IPR002110">
    <property type="entry name" value="Ankyrin_rpt"/>
</dbReference>
<keyword evidence="6 15" id="KW-0863">Zinc-finger</keyword>
<feature type="repeat" description="ANK" evidence="14">
    <location>
        <begin position="316"/>
        <end position="341"/>
    </location>
</feature>
<dbReference type="SMART" id="SM00248">
    <property type="entry name" value="ANK"/>
    <property type="match status" value="2"/>
</dbReference>
<dbReference type="GO" id="GO:0008270">
    <property type="term" value="F:zinc ion binding"/>
    <property type="evidence" value="ECO:0007669"/>
    <property type="project" value="UniProtKB-KW"/>
</dbReference>
<dbReference type="GO" id="GO:2000022">
    <property type="term" value="P:regulation of jasmonic acid mediated signaling pathway"/>
    <property type="evidence" value="ECO:0007669"/>
    <property type="project" value="InterPro"/>
</dbReference>
<dbReference type="Pfam" id="PF12313">
    <property type="entry name" value="NPR1_like_C"/>
    <property type="match status" value="1"/>
</dbReference>
<dbReference type="InParanoid" id="A0A2R6S2B6"/>
<dbReference type="Pfam" id="PF00651">
    <property type="entry name" value="BTB"/>
    <property type="match status" value="1"/>
</dbReference>
<dbReference type="PROSITE" id="PS50088">
    <property type="entry name" value="ANK_REPEAT"/>
    <property type="match status" value="1"/>
</dbReference>
<dbReference type="Pfam" id="PF11900">
    <property type="entry name" value="DUF3420"/>
    <property type="match status" value="1"/>
</dbReference>
<dbReference type="FunFam" id="1.25.40.20:FF:000239">
    <property type="entry name" value="BTB/POZ domain and ankyrin repeat-containing protein NPR1"/>
    <property type="match status" value="1"/>
</dbReference>
<dbReference type="InterPro" id="IPR024228">
    <property type="entry name" value="NPR_central_dom"/>
</dbReference>
<sequence>MDARIAFSDSNDLSGSSTVSCAANTESFSPEAITSEIASLRCLSDSLQSIFDASSLDSAFADARISVDGGREVAVHRCVLSARSPFFKEAFGGKDRGVKLELKDLAKEFDVSFDALVVVLGYLYSGRVRSLPEGVCVCVDDDCSHAACRPAVDFMVEVLYAAFAFQISELVSLYQRRLLDILGKIAPDDIVVVLSVANICGTACETLLTRCIEHIVRSDVDMITLDKALPQHIVKQIVDARVEVLAGGGFPDKHVKRIHRALDSDDVELVRMLLKEGHTSLDDACAIHYAVAYCDAKTTMELLDLALADVNHRNPRGYTVLHVAAMRKEPKIIVSLLTKGARPGDLTLDGRKALQISKRFTRAMDYHKSMEEGKASPKDRLCIEILEQAERRDPLPGEASVSLAMAGDDLRMKLLYLETRVGLAKVLFPMEAKLAMDIAQVDGTSEFPLSVINLKNLAVAQSTTMDLNEAPFKIKEEHLNRHRALSRTVELGKRFFPRCSEVLNKIMDADDLSELAYLENENAEDRQLKKQRYTELQEVLSNAFNKDKEEFDRSKNISSSSSSTSMSLGRPSGKLTFKK</sequence>
<dbReference type="Gene3D" id="1.25.40.20">
    <property type="entry name" value="Ankyrin repeat-containing domain"/>
    <property type="match status" value="1"/>
</dbReference>
<evidence type="ECO:0000256" key="8">
    <source>
        <dbReference type="ARBA" id="ARBA00022821"/>
    </source>
</evidence>
<proteinExistence type="inferred from homology"/>
<keyword evidence="9" id="KW-0862">Zinc</keyword>
<evidence type="ECO:0000256" key="13">
    <source>
        <dbReference type="ARBA" id="ARBA00044947"/>
    </source>
</evidence>
<evidence type="ECO:0000313" key="19">
    <source>
        <dbReference type="EMBL" id="PSS36420.1"/>
    </source>
</evidence>
<feature type="compositionally biased region" description="Low complexity" evidence="16">
    <location>
        <begin position="556"/>
        <end position="572"/>
    </location>
</feature>
<dbReference type="InterPro" id="IPR021094">
    <property type="entry name" value="NPR1/NIM1-like_C"/>
</dbReference>
<evidence type="ECO:0000256" key="9">
    <source>
        <dbReference type="ARBA" id="ARBA00022833"/>
    </source>
</evidence>
<dbReference type="PROSITE" id="PS52046">
    <property type="entry name" value="ZF_C2HC_NPR"/>
    <property type="match status" value="1"/>
</dbReference>
<gene>
    <name evidence="19" type="ORF">CEY00_Acc00932</name>
</gene>
<evidence type="ECO:0000256" key="7">
    <source>
        <dbReference type="ARBA" id="ARBA00022786"/>
    </source>
</evidence>
<dbReference type="PANTHER" id="PTHR46475:SF1">
    <property type="entry name" value="REGULATORY PROTEIN NPR2"/>
    <property type="match status" value="1"/>
</dbReference>
<evidence type="ECO:0000256" key="16">
    <source>
        <dbReference type="SAM" id="MobiDB-lite"/>
    </source>
</evidence>
<dbReference type="SMART" id="SM00225">
    <property type="entry name" value="BTB"/>
    <property type="match status" value="1"/>
</dbReference>
<feature type="domain" description="BTB" evidence="17">
    <location>
        <begin position="61"/>
        <end position="132"/>
    </location>
</feature>
<comment type="pathway">
    <text evidence="2">Protein modification; protein ubiquitination.</text>
</comment>
<comment type="caution">
    <text evidence="19">The sequence shown here is derived from an EMBL/GenBank/DDBJ whole genome shotgun (WGS) entry which is preliminary data.</text>
</comment>
<feature type="region of interest" description="Disordered" evidence="16">
    <location>
        <begin position="547"/>
        <end position="579"/>
    </location>
</feature>